<evidence type="ECO:0000313" key="1">
    <source>
        <dbReference type="EMBL" id="KAK2184293.1"/>
    </source>
</evidence>
<dbReference type="PANTHER" id="PTHR16797:SF4">
    <property type="entry name" value="40-KDA HUNTINGTIN-ASSOCIATED PROTEIN"/>
    <property type="match status" value="1"/>
</dbReference>
<dbReference type="InterPro" id="IPR039494">
    <property type="entry name" value="F8A"/>
</dbReference>
<protein>
    <recommendedName>
        <fullName evidence="3">Factor VIII intron 22 protein</fullName>
    </recommendedName>
</protein>
<proteinExistence type="predicted"/>
<accession>A0AAD9UCE8</accession>
<name>A0AAD9UCE8_RIDPI</name>
<dbReference type="Pfam" id="PF14938">
    <property type="entry name" value="SNAP"/>
    <property type="match status" value="1"/>
</dbReference>
<sequence>MLLGGSINMERNADFLGQYRNISNKLKKRFLKKPNVAEGSKQFGDLSKALKTQECPSYAGLCCLAQARCEQTLANAPGEAHALTEAARNFVDAEQLNVELRCPSFEEHLSAAINCYSHAIRVHMANKQPALAAALSLELGNVLKVLMKPGEAMVHYQRAAELQLQHPLDCLTSLGHVASCKIDTCDYEGALSVLTEMAYLAQERGSLLSNGKLTGAFCDVLARCEITRVLLLMLLQPTPQRIRPEHAQTLEKYAWQTTDDDVTVNCLSADLFLLLQSVVMACQSHDMDSLRSLQVELWPLLSTEQNQLLHLVVQEQSHPSGEL</sequence>
<gene>
    <name evidence="1" type="ORF">NP493_272g01026</name>
</gene>
<dbReference type="Proteomes" id="UP001209878">
    <property type="component" value="Unassembled WGS sequence"/>
</dbReference>
<dbReference type="GO" id="GO:0005769">
    <property type="term" value="C:early endosome"/>
    <property type="evidence" value="ECO:0007669"/>
    <property type="project" value="TreeGrafter"/>
</dbReference>
<dbReference type="InterPro" id="IPR011990">
    <property type="entry name" value="TPR-like_helical_dom_sf"/>
</dbReference>
<evidence type="ECO:0008006" key="3">
    <source>
        <dbReference type="Google" id="ProtNLM"/>
    </source>
</evidence>
<comment type="caution">
    <text evidence="1">The sequence shown here is derived from an EMBL/GenBank/DDBJ whole genome shotgun (WGS) entry which is preliminary data.</text>
</comment>
<dbReference type="GO" id="GO:0099518">
    <property type="term" value="P:vesicle cytoskeletal trafficking"/>
    <property type="evidence" value="ECO:0007669"/>
    <property type="project" value="TreeGrafter"/>
</dbReference>
<dbReference type="EMBL" id="JAODUO010000272">
    <property type="protein sequence ID" value="KAK2184293.1"/>
    <property type="molecule type" value="Genomic_DNA"/>
</dbReference>
<dbReference type="SUPFAM" id="SSF48452">
    <property type="entry name" value="TPR-like"/>
    <property type="match status" value="1"/>
</dbReference>
<keyword evidence="2" id="KW-1185">Reference proteome</keyword>
<evidence type="ECO:0000313" key="2">
    <source>
        <dbReference type="Proteomes" id="UP001209878"/>
    </source>
</evidence>
<reference evidence="1" key="1">
    <citation type="journal article" date="2023" name="Mol. Biol. Evol.">
        <title>Third-Generation Sequencing Reveals the Adaptive Role of the Epigenome in Three Deep-Sea Polychaetes.</title>
        <authorList>
            <person name="Perez M."/>
            <person name="Aroh O."/>
            <person name="Sun Y."/>
            <person name="Lan Y."/>
            <person name="Juniper S.K."/>
            <person name="Young C.R."/>
            <person name="Angers B."/>
            <person name="Qian P.Y."/>
        </authorList>
    </citation>
    <scope>NUCLEOTIDE SEQUENCE</scope>
    <source>
        <strain evidence="1">R07B-5</strain>
    </source>
</reference>
<dbReference type="AlphaFoldDB" id="A0AAD9UCE8"/>
<dbReference type="PANTHER" id="PTHR16797">
    <property type="entry name" value="FACTOR VIII-ASSOCIATED GENE 1"/>
    <property type="match status" value="1"/>
</dbReference>
<organism evidence="1 2">
    <name type="scientific">Ridgeia piscesae</name>
    <name type="common">Tubeworm</name>
    <dbReference type="NCBI Taxonomy" id="27915"/>
    <lineage>
        <taxon>Eukaryota</taxon>
        <taxon>Metazoa</taxon>
        <taxon>Spiralia</taxon>
        <taxon>Lophotrochozoa</taxon>
        <taxon>Annelida</taxon>
        <taxon>Polychaeta</taxon>
        <taxon>Sedentaria</taxon>
        <taxon>Canalipalpata</taxon>
        <taxon>Sabellida</taxon>
        <taxon>Siboglinidae</taxon>
        <taxon>Ridgeia</taxon>
    </lineage>
</organism>
<dbReference type="Gene3D" id="1.25.40.10">
    <property type="entry name" value="Tetratricopeptide repeat domain"/>
    <property type="match status" value="1"/>
</dbReference>